<accession>A0ACB9JIR5</accession>
<protein>
    <submittedName>
        <fullName evidence="1">Uncharacterized protein</fullName>
    </submittedName>
</protein>
<organism evidence="1 2">
    <name type="scientific">Smallanthus sonchifolius</name>
    <dbReference type="NCBI Taxonomy" id="185202"/>
    <lineage>
        <taxon>Eukaryota</taxon>
        <taxon>Viridiplantae</taxon>
        <taxon>Streptophyta</taxon>
        <taxon>Embryophyta</taxon>
        <taxon>Tracheophyta</taxon>
        <taxon>Spermatophyta</taxon>
        <taxon>Magnoliopsida</taxon>
        <taxon>eudicotyledons</taxon>
        <taxon>Gunneridae</taxon>
        <taxon>Pentapetalae</taxon>
        <taxon>asterids</taxon>
        <taxon>campanulids</taxon>
        <taxon>Asterales</taxon>
        <taxon>Asteraceae</taxon>
        <taxon>Asteroideae</taxon>
        <taxon>Heliantheae alliance</taxon>
        <taxon>Millerieae</taxon>
        <taxon>Smallanthus</taxon>
    </lineage>
</organism>
<sequence>MVHVDEHLKVRKNIVRAPNGLEAVSITVDDDLHSDEQEECMKNEKVGKHLHQTPSDASNAQSTNSQA</sequence>
<dbReference type="EMBL" id="CM042020">
    <property type="protein sequence ID" value="KAI3820388.1"/>
    <property type="molecule type" value="Genomic_DNA"/>
</dbReference>
<evidence type="ECO:0000313" key="2">
    <source>
        <dbReference type="Proteomes" id="UP001056120"/>
    </source>
</evidence>
<proteinExistence type="predicted"/>
<keyword evidence="2" id="KW-1185">Reference proteome</keyword>
<comment type="caution">
    <text evidence="1">The sequence shown here is derived from an EMBL/GenBank/DDBJ whole genome shotgun (WGS) entry which is preliminary data.</text>
</comment>
<dbReference type="Proteomes" id="UP001056120">
    <property type="component" value="Linkage Group LG03"/>
</dbReference>
<name>A0ACB9JIR5_9ASTR</name>
<reference evidence="1 2" key="2">
    <citation type="journal article" date="2022" name="Mol. Ecol. Resour.">
        <title>The genomes of chicory, endive, great burdock and yacon provide insights into Asteraceae paleo-polyploidization history and plant inulin production.</title>
        <authorList>
            <person name="Fan W."/>
            <person name="Wang S."/>
            <person name="Wang H."/>
            <person name="Wang A."/>
            <person name="Jiang F."/>
            <person name="Liu H."/>
            <person name="Zhao H."/>
            <person name="Xu D."/>
            <person name="Zhang Y."/>
        </authorList>
    </citation>
    <scope>NUCLEOTIDE SEQUENCE [LARGE SCALE GENOMIC DNA]</scope>
    <source>
        <strain evidence="2">cv. Yunnan</strain>
        <tissue evidence="1">Leaves</tissue>
    </source>
</reference>
<gene>
    <name evidence="1" type="ORF">L1987_07934</name>
</gene>
<reference evidence="2" key="1">
    <citation type="journal article" date="2022" name="Mol. Ecol. Resour.">
        <title>The genomes of chicory, endive, great burdock and yacon provide insights into Asteraceae palaeo-polyploidization history and plant inulin production.</title>
        <authorList>
            <person name="Fan W."/>
            <person name="Wang S."/>
            <person name="Wang H."/>
            <person name="Wang A."/>
            <person name="Jiang F."/>
            <person name="Liu H."/>
            <person name="Zhao H."/>
            <person name="Xu D."/>
            <person name="Zhang Y."/>
        </authorList>
    </citation>
    <scope>NUCLEOTIDE SEQUENCE [LARGE SCALE GENOMIC DNA]</scope>
    <source>
        <strain evidence="2">cv. Yunnan</strain>
    </source>
</reference>
<evidence type="ECO:0000313" key="1">
    <source>
        <dbReference type="EMBL" id="KAI3820388.1"/>
    </source>
</evidence>